<keyword evidence="3" id="KW-0547">Nucleotide-binding</keyword>
<accession>A0AAX3T6P8</accession>
<evidence type="ECO:0000313" key="10">
    <source>
        <dbReference type="Proteomes" id="UP001152308"/>
    </source>
</evidence>
<evidence type="ECO:0000256" key="5">
    <source>
        <dbReference type="ARBA" id="ARBA00022970"/>
    </source>
</evidence>
<comment type="similarity">
    <text evidence="1">Belongs to the ABC transporter superfamily.</text>
</comment>
<organism evidence="9 11">
    <name type="scientific">Gordonia hongkongensis</name>
    <dbReference type="NCBI Taxonomy" id="1701090"/>
    <lineage>
        <taxon>Bacteria</taxon>
        <taxon>Bacillati</taxon>
        <taxon>Actinomycetota</taxon>
        <taxon>Actinomycetes</taxon>
        <taxon>Mycobacteriales</taxon>
        <taxon>Gordoniaceae</taxon>
        <taxon>Gordonia</taxon>
    </lineage>
</organism>
<keyword evidence="2" id="KW-0813">Transport</keyword>
<dbReference type="RefSeq" id="WP_205334228.1">
    <property type="nucleotide sequence ID" value="NZ_CP121270.1"/>
</dbReference>
<feature type="compositionally biased region" description="Low complexity" evidence="6">
    <location>
        <begin position="11"/>
        <end position="27"/>
    </location>
</feature>
<feature type="region of interest" description="Disordered" evidence="6">
    <location>
        <begin position="1"/>
        <end position="28"/>
    </location>
</feature>
<evidence type="ECO:0000313" key="8">
    <source>
        <dbReference type="EMBL" id="MDF6101340.1"/>
    </source>
</evidence>
<reference evidence="8" key="1">
    <citation type="journal article" date="2022" name="Data Brief">
        <title>Draft genome sequence data of Gordonia hongkongensis strain EUFUS-Z928 isolated from the octocoral Eunicea fusca.</title>
        <authorList>
            <person name="Sanchez-Suarez J."/>
            <person name="Diaz L."/>
            <person name="Melo-Bolivar J."/>
            <person name="Villamil L."/>
        </authorList>
    </citation>
    <scope>NUCLEOTIDE SEQUENCE</scope>
    <source>
        <strain evidence="8">EUFUS-Z928</strain>
    </source>
</reference>
<dbReference type="InterPro" id="IPR003439">
    <property type="entry name" value="ABC_transporter-like_ATP-bd"/>
</dbReference>
<dbReference type="SMART" id="SM00382">
    <property type="entry name" value="AAA"/>
    <property type="match status" value="1"/>
</dbReference>
<dbReference type="InterPro" id="IPR017871">
    <property type="entry name" value="ABC_transporter-like_CS"/>
</dbReference>
<keyword evidence="4 9" id="KW-0067">ATP-binding</keyword>
<evidence type="ECO:0000256" key="4">
    <source>
        <dbReference type="ARBA" id="ARBA00022840"/>
    </source>
</evidence>
<dbReference type="InterPro" id="IPR003593">
    <property type="entry name" value="AAA+_ATPase"/>
</dbReference>
<evidence type="ECO:0000256" key="6">
    <source>
        <dbReference type="SAM" id="MobiDB-lite"/>
    </source>
</evidence>
<dbReference type="SUPFAM" id="SSF52540">
    <property type="entry name" value="P-loop containing nucleoside triphosphate hydrolases"/>
    <property type="match status" value="1"/>
</dbReference>
<feature type="domain" description="ABC transporter" evidence="7">
    <location>
        <begin position="29"/>
        <end position="255"/>
    </location>
</feature>
<evidence type="ECO:0000259" key="7">
    <source>
        <dbReference type="PROSITE" id="PS50893"/>
    </source>
</evidence>
<dbReference type="GO" id="GO:0015658">
    <property type="term" value="F:branched-chain amino acid transmembrane transporter activity"/>
    <property type="evidence" value="ECO:0007669"/>
    <property type="project" value="TreeGrafter"/>
</dbReference>
<evidence type="ECO:0000256" key="1">
    <source>
        <dbReference type="ARBA" id="ARBA00005417"/>
    </source>
</evidence>
<keyword evidence="10" id="KW-1185">Reference proteome</keyword>
<dbReference type="EMBL" id="JAKJLQ010000006">
    <property type="protein sequence ID" value="MDF6101340.1"/>
    <property type="molecule type" value="Genomic_DNA"/>
</dbReference>
<dbReference type="EMBL" id="CP121270">
    <property type="protein sequence ID" value="WFP24548.1"/>
    <property type="molecule type" value="Genomic_DNA"/>
</dbReference>
<dbReference type="GO" id="GO:0015807">
    <property type="term" value="P:L-amino acid transport"/>
    <property type="evidence" value="ECO:0007669"/>
    <property type="project" value="TreeGrafter"/>
</dbReference>
<evidence type="ECO:0000313" key="9">
    <source>
        <dbReference type="EMBL" id="WFP24548.1"/>
    </source>
</evidence>
<dbReference type="Pfam" id="PF00005">
    <property type="entry name" value="ABC_tran"/>
    <property type="match status" value="1"/>
</dbReference>
<dbReference type="Gene3D" id="3.40.50.300">
    <property type="entry name" value="P-loop containing nucleotide triphosphate hydrolases"/>
    <property type="match status" value="1"/>
</dbReference>
<evidence type="ECO:0000256" key="3">
    <source>
        <dbReference type="ARBA" id="ARBA00022741"/>
    </source>
</evidence>
<protein>
    <submittedName>
        <fullName evidence="9">ABC transporter ATP-binding protein</fullName>
    </submittedName>
</protein>
<dbReference type="GO" id="GO:0016887">
    <property type="term" value="F:ATP hydrolysis activity"/>
    <property type="evidence" value="ECO:0007669"/>
    <property type="project" value="InterPro"/>
</dbReference>
<sequence>MSAHAAPGQATPDPTTPDSTTPDSTTPVLTIDDVTVGYGGVPAVRGLSAAVRPGEILALLGPNGAGKTTSLLAAVGALGLMSGTVTALGDPIDRRIERNARRGITLVPDTRGVFHRLSVSDNLRLAKRRNGPDLDTVYQYFPKLKTMRGRRCGNLSGGEQQMLALAKALLADPKVLLIDELSLGLSPVAVQDLLPRLRSIADEHQMAVVLVEQHIDLALGIADAAIVLHHGRVALSAPASELRNRRDMVEAAYFGRTVEDRAS</sequence>
<evidence type="ECO:0000313" key="11">
    <source>
        <dbReference type="Proteomes" id="UP001213504"/>
    </source>
</evidence>
<dbReference type="Proteomes" id="UP001213504">
    <property type="component" value="Chromosome"/>
</dbReference>
<dbReference type="PROSITE" id="PS00211">
    <property type="entry name" value="ABC_TRANSPORTER_1"/>
    <property type="match status" value="1"/>
</dbReference>
<dbReference type="Proteomes" id="UP001152308">
    <property type="component" value="Unassembled WGS sequence"/>
</dbReference>
<dbReference type="InterPro" id="IPR052156">
    <property type="entry name" value="BCAA_Transport_ATP-bd_LivF"/>
</dbReference>
<dbReference type="PANTHER" id="PTHR43820:SF4">
    <property type="entry name" value="HIGH-AFFINITY BRANCHED-CHAIN AMINO ACID TRANSPORT ATP-BINDING PROTEIN LIVF"/>
    <property type="match status" value="1"/>
</dbReference>
<keyword evidence="5" id="KW-0029">Amino-acid transport</keyword>
<evidence type="ECO:0000256" key="2">
    <source>
        <dbReference type="ARBA" id="ARBA00022448"/>
    </source>
</evidence>
<dbReference type="PROSITE" id="PS50893">
    <property type="entry name" value="ABC_TRANSPORTER_2"/>
    <property type="match status" value="1"/>
</dbReference>
<reference evidence="8" key="2">
    <citation type="submission" date="2022-01" db="EMBL/GenBank/DDBJ databases">
        <authorList>
            <person name="Sanchez-Suarez J."/>
            <person name="Villamil L."/>
            <person name="Diaz L.E."/>
        </authorList>
    </citation>
    <scope>NUCLEOTIDE SEQUENCE</scope>
    <source>
        <strain evidence="8">EUFUS-Z928</strain>
    </source>
</reference>
<dbReference type="AlphaFoldDB" id="A0AAX3T6P8"/>
<dbReference type="PANTHER" id="PTHR43820">
    <property type="entry name" value="HIGH-AFFINITY BRANCHED-CHAIN AMINO ACID TRANSPORT ATP-BINDING PROTEIN LIVF"/>
    <property type="match status" value="1"/>
</dbReference>
<name>A0AAX3T6P8_9ACTN</name>
<gene>
    <name evidence="8" type="ORF">L2299_09770</name>
    <name evidence="9" type="ORF">P9A14_20875</name>
</gene>
<dbReference type="GO" id="GO:0005524">
    <property type="term" value="F:ATP binding"/>
    <property type="evidence" value="ECO:0007669"/>
    <property type="project" value="UniProtKB-KW"/>
</dbReference>
<reference evidence="9" key="3">
    <citation type="submission" date="2023-04" db="EMBL/GenBank/DDBJ databases">
        <title>Complete genome sequence of a phthalic acid esters degrading bacterial strain.</title>
        <authorList>
            <person name="Weng L."/>
            <person name="Jia Y."/>
            <person name="Ren L."/>
        </authorList>
    </citation>
    <scope>NUCLEOTIDE SEQUENCE</scope>
    <source>
        <strain evidence="9">RL-LY01</strain>
    </source>
</reference>
<proteinExistence type="inferred from homology"/>
<dbReference type="InterPro" id="IPR027417">
    <property type="entry name" value="P-loop_NTPase"/>
</dbReference>